<keyword evidence="2 7" id="KW-0728">SH3 domain</keyword>
<dbReference type="CDD" id="cd11819">
    <property type="entry name" value="SH3_Cortactin_like"/>
    <property type="match status" value="2"/>
</dbReference>
<dbReference type="EMBL" id="KV417266">
    <property type="protein sequence ID" value="KZP01525.1"/>
    <property type="molecule type" value="Genomic_DNA"/>
</dbReference>
<dbReference type="AlphaFoldDB" id="A0A167S2N3"/>
<dbReference type="Proteomes" id="UP000076738">
    <property type="component" value="Unassembled WGS sequence"/>
</dbReference>
<dbReference type="STRING" id="1330018.A0A167S2N3"/>
<dbReference type="OrthoDB" id="5971719at2759"/>
<dbReference type="PANTHER" id="PTHR10829:SF25">
    <property type="entry name" value="DREBRIN-LIKE PROTEIN"/>
    <property type="match status" value="1"/>
</dbReference>
<dbReference type="PROSITE" id="PS50002">
    <property type="entry name" value="SH3"/>
    <property type="match status" value="2"/>
</dbReference>
<dbReference type="PRINTS" id="PR00452">
    <property type="entry name" value="SH3DOMAIN"/>
</dbReference>
<feature type="region of interest" description="Disordered" evidence="8">
    <location>
        <begin position="640"/>
        <end position="692"/>
    </location>
</feature>
<feature type="compositionally biased region" description="Acidic residues" evidence="8">
    <location>
        <begin position="504"/>
        <end position="516"/>
    </location>
</feature>
<dbReference type="SMART" id="SM00326">
    <property type="entry name" value="SH3"/>
    <property type="match status" value="2"/>
</dbReference>
<evidence type="ECO:0000256" key="8">
    <source>
        <dbReference type="SAM" id="MobiDB-lite"/>
    </source>
</evidence>
<feature type="compositionally biased region" description="Low complexity" evidence="8">
    <location>
        <begin position="535"/>
        <end position="546"/>
    </location>
</feature>
<sequence length="746" mass="78314">MSLQLNLNSPEIAEAYKEVLNGDPSTNWVLFTYEGRSNDLKVQDTGSGGLEELEDSFNDGRIQFAYVRVKDPNSGLTKFVQINWCGDGVPESRKGLFQTHSATLTDFLKVVHVQVAARSEADVDPDIILKRVADASGSKYSVHNEQIKAPEPIAPIRGSGYQPTGKVDIGELRKGARPAEPIAPIKPAYQPIGKVDVDELRKGVKPEEPIAPVVGSGYKPVGRVDIDELRKGARPAPAPAPVVGSGYQPIGKVDIGELRRGARPDEPIAPVVGSGYQPTGKVDIAELRKGARPDEPIAPVGTVYTPPREELSNFKNLANPPPPPAAPRPTPAAASPAPPTAPRPAVGGFNPRPAFSTPPAPAAAPQPVKPAEDDRIGPVGTAYTPVSLAAPKKLVNPFANRMQQEEKPPALSPASTGPKKLTWSERQAAAKKQQEEEDARTTSLAERATSTAGTVSETAVAGAGFAVGAIKGATQALRDAVGDTIAPPPPAAPRPPVPVRQDTDEQQDEEWPEDEAPPVATSAPAAPPPSPSAPRPTAAAAPVEAAAPPPPPPPPAPPSADELEEVTTQVATMQVAESHPPGPKAIVTFSYEAAEGNEIDLNEGETIYGVEQLDEGWWSATTASGKTGLFPANYVELLEDDAAAESAAPPAPPPPPAPVAEPEHEELAAPAPPPPPPAAPRPTAAEPAKPFAIAQFEYEAAEDNEISFAEGQKIIDLEFVSDDWWSGRVEGGAQGLFPANYVELQE</sequence>
<keyword evidence="12" id="KW-1185">Reference proteome</keyword>
<protein>
    <recommendedName>
        <fullName evidence="13">Actin binding protein</fullName>
    </recommendedName>
</protein>
<feature type="compositionally biased region" description="Pro residues" evidence="8">
    <location>
        <begin position="486"/>
        <end position="498"/>
    </location>
</feature>
<evidence type="ECO:0000256" key="3">
    <source>
        <dbReference type="ARBA" id="ARBA00022490"/>
    </source>
</evidence>
<name>A0A167S2N3_CALVF</name>
<dbReference type="Gene3D" id="3.40.20.10">
    <property type="entry name" value="Severin"/>
    <property type="match status" value="1"/>
</dbReference>
<gene>
    <name evidence="11" type="ORF">CALVIDRAFT_8603</name>
</gene>
<evidence type="ECO:0000256" key="6">
    <source>
        <dbReference type="ARBA" id="ARBA00038052"/>
    </source>
</evidence>
<organism evidence="11 12">
    <name type="scientific">Calocera viscosa (strain TUFC12733)</name>
    <dbReference type="NCBI Taxonomy" id="1330018"/>
    <lineage>
        <taxon>Eukaryota</taxon>
        <taxon>Fungi</taxon>
        <taxon>Dikarya</taxon>
        <taxon>Basidiomycota</taxon>
        <taxon>Agaricomycotina</taxon>
        <taxon>Dacrymycetes</taxon>
        <taxon>Dacrymycetales</taxon>
        <taxon>Dacrymycetaceae</taxon>
        <taxon>Calocera</taxon>
    </lineage>
</organism>
<dbReference type="InterPro" id="IPR001452">
    <property type="entry name" value="SH3_domain"/>
</dbReference>
<dbReference type="GO" id="GO:0030427">
    <property type="term" value="C:site of polarized growth"/>
    <property type="evidence" value="ECO:0007669"/>
    <property type="project" value="TreeGrafter"/>
</dbReference>
<feature type="compositionally biased region" description="Low complexity" evidence="8">
    <location>
        <begin position="681"/>
        <end position="690"/>
    </location>
</feature>
<feature type="region of interest" description="Disordered" evidence="8">
    <location>
        <begin position="285"/>
        <end position="457"/>
    </location>
</feature>
<feature type="compositionally biased region" description="Basic and acidic residues" evidence="8">
    <location>
        <begin position="285"/>
        <end position="295"/>
    </location>
</feature>
<feature type="compositionally biased region" description="Pro residues" evidence="8">
    <location>
        <begin position="319"/>
        <end position="342"/>
    </location>
</feature>
<dbReference type="Pfam" id="PF00018">
    <property type="entry name" value="SH3_1"/>
    <property type="match status" value="1"/>
</dbReference>
<dbReference type="SUPFAM" id="SSF50044">
    <property type="entry name" value="SH3-domain"/>
    <property type="match status" value="2"/>
</dbReference>
<feature type="compositionally biased region" description="Polar residues" evidence="8">
    <location>
        <begin position="441"/>
        <end position="457"/>
    </location>
</feature>
<evidence type="ECO:0000256" key="1">
    <source>
        <dbReference type="ARBA" id="ARBA00004245"/>
    </source>
</evidence>
<evidence type="ECO:0000313" key="11">
    <source>
        <dbReference type="EMBL" id="KZP01525.1"/>
    </source>
</evidence>
<dbReference type="Gene3D" id="2.30.30.40">
    <property type="entry name" value="SH3 Domains"/>
    <property type="match status" value="2"/>
</dbReference>
<dbReference type="Pfam" id="PF00241">
    <property type="entry name" value="Cofilin_ADF"/>
    <property type="match status" value="1"/>
</dbReference>
<dbReference type="PANTHER" id="PTHR10829">
    <property type="entry name" value="CORTACTIN AND DREBRIN"/>
    <property type="match status" value="1"/>
</dbReference>
<dbReference type="SMART" id="SM00102">
    <property type="entry name" value="ADF"/>
    <property type="match status" value="1"/>
</dbReference>
<feature type="compositionally biased region" description="Pro residues" evidence="8">
    <location>
        <begin position="525"/>
        <end position="534"/>
    </location>
</feature>
<feature type="compositionally biased region" description="Pro residues" evidence="8">
    <location>
        <begin position="356"/>
        <end position="368"/>
    </location>
</feature>
<evidence type="ECO:0000259" key="9">
    <source>
        <dbReference type="PROSITE" id="PS50002"/>
    </source>
</evidence>
<feature type="domain" description="SH3" evidence="9">
    <location>
        <begin position="580"/>
        <end position="640"/>
    </location>
</feature>
<dbReference type="FunFam" id="3.40.20.10:FF:000018">
    <property type="entry name" value="Coactosin-like 1"/>
    <property type="match status" value="1"/>
</dbReference>
<evidence type="ECO:0000256" key="5">
    <source>
        <dbReference type="ARBA" id="ARBA00023212"/>
    </source>
</evidence>
<comment type="subcellular location">
    <subcellularLocation>
        <location evidence="1">Cytoplasm</location>
        <location evidence="1">Cytoskeleton</location>
    </subcellularLocation>
</comment>
<proteinExistence type="inferred from homology"/>
<dbReference type="InterPro" id="IPR036028">
    <property type="entry name" value="SH3-like_dom_sf"/>
</dbReference>
<feature type="compositionally biased region" description="Pro residues" evidence="8">
    <location>
        <begin position="670"/>
        <end position="680"/>
    </location>
</feature>
<accession>A0A167S2N3</accession>
<keyword evidence="5" id="KW-0206">Cytoskeleton</keyword>
<evidence type="ECO:0000259" key="10">
    <source>
        <dbReference type="PROSITE" id="PS51263"/>
    </source>
</evidence>
<dbReference type="GO" id="GO:0030833">
    <property type="term" value="P:regulation of actin filament polymerization"/>
    <property type="evidence" value="ECO:0007669"/>
    <property type="project" value="TreeGrafter"/>
</dbReference>
<dbReference type="PRINTS" id="PR01217">
    <property type="entry name" value="PRICHEXTENSN"/>
</dbReference>
<evidence type="ECO:0008006" key="13">
    <source>
        <dbReference type="Google" id="ProtNLM"/>
    </source>
</evidence>
<feature type="domain" description="SH3" evidence="9">
    <location>
        <begin position="687"/>
        <end position="746"/>
    </location>
</feature>
<dbReference type="GO" id="GO:0005884">
    <property type="term" value="C:actin filament"/>
    <property type="evidence" value="ECO:0007669"/>
    <property type="project" value="TreeGrafter"/>
</dbReference>
<evidence type="ECO:0000256" key="4">
    <source>
        <dbReference type="ARBA" id="ARBA00023203"/>
    </source>
</evidence>
<dbReference type="GO" id="GO:0051015">
    <property type="term" value="F:actin filament binding"/>
    <property type="evidence" value="ECO:0007669"/>
    <property type="project" value="TreeGrafter"/>
</dbReference>
<evidence type="ECO:0000256" key="7">
    <source>
        <dbReference type="PROSITE-ProRule" id="PRU00192"/>
    </source>
</evidence>
<keyword evidence="4" id="KW-0009">Actin-binding</keyword>
<dbReference type="SUPFAM" id="SSF55753">
    <property type="entry name" value="Actin depolymerizing proteins"/>
    <property type="match status" value="1"/>
</dbReference>
<dbReference type="InterPro" id="IPR002108">
    <property type="entry name" value="ADF-H"/>
</dbReference>
<evidence type="ECO:0000313" key="12">
    <source>
        <dbReference type="Proteomes" id="UP000076738"/>
    </source>
</evidence>
<feature type="compositionally biased region" description="Pro residues" evidence="8">
    <location>
        <begin position="547"/>
        <end position="558"/>
    </location>
</feature>
<feature type="region of interest" description="Disordered" evidence="8">
    <location>
        <begin position="479"/>
        <end position="582"/>
    </location>
</feature>
<keyword evidence="3" id="KW-0963">Cytoplasm</keyword>
<reference evidence="11 12" key="1">
    <citation type="journal article" date="2016" name="Mol. Biol. Evol.">
        <title>Comparative Genomics of Early-Diverging Mushroom-Forming Fungi Provides Insights into the Origins of Lignocellulose Decay Capabilities.</title>
        <authorList>
            <person name="Nagy L.G."/>
            <person name="Riley R."/>
            <person name="Tritt A."/>
            <person name="Adam C."/>
            <person name="Daum C."/>
            <person name="Floudas D."/>
            <person name="Sun H."/>
            <person name="Yadav J.S."/>
            <person name="Pangilinan J."/>
            <person name="Larsson K.H."/>
            <person name="Matsuura K."/>
            <person name="Barry K."/>
            <person name="Labutti K."/>
            <person name="Kuo R."/>
            <person name="Ohm R.A."/>
            <person name="Bhattacharya S.S."/>
            <person name="Shirouzu T."/>
            <person name="Yoshinaga Y."/>
            <person name="Martin F.M."/>
            <person name="Grigoriev I.V."/>
            <person name="Hibbett D.S."/>
        </authorList>
    </citation>
    <scope>NUCLEOTIDE SEQUENCE [LARGE SCALE GENOMIC DNA]</scope>
    <source>
        <strain evidence="11 12">TUFC12733</strain>
    </source>
</reference>
<feature type="compositionally biased region" description="Pro residues" evidence="8">
    <location>
        <begin position="649"/>
        <end position="659"/>
    </location>
</feature>
<dbReference type="PROSITE" id="PS51263">
    <property type="entry name" value="ADF_H"/>
    <property type="match status" value="1"/>
</dbReference>
<dbReference type="CDD" id="cd11281">
    <property type="entry name" value="ADF_drebrin_like"/>
    <property type="match status" value="1"/>
</dbReference>
<dbReference type="Pfam" id="PF14604">
    <property type="entry name" value="SH3_9"/>
    <property type="match status" value="1"/>
</dbReference>
<feature type="domain" description="ADF-H" evidence="10">
    <location>
        <begin position="4"/>
        <end position="133"/>
    </location>
</feature>
<dbReference type="InterPro" id="IPR029006">
    <property type="entry name" value="ADF-H/Gelsolin-like_dom_sf"/>
</dbReference>
<evidence type="ECO:0000256" key="2">
    <source>
        <dbReference type="ARBA" id="ARBA00022443"/>
    </source>
</evidence>
<dbReference type="GO" id="GO:0030864">
    <property type="term" value="C:cortical actin cytoskeleton"/>
    <property type="evidence" value="ECO:0007669"/>
    <property type="project" value="TreeGrafter"/>
</dbReference>
<comment type="similarity">
    <text evidence="6">Belongs to the actin-binding proteins ADF family. Coactosin subfamily.</text>
</comment>